<feature type="transmembrane region" description="Helical" evidence="1">
    <location>
        <begin position="223"/>
        <end position="241"/>
    </location>
</feature>
<evidence type="ECO:0000313" key="2">
    <source>
        <dbReference type="EMBL" id="BBE20071.1"/>
    </source>
</evidence>
<dbReference type="SUPFAM" id="SSF81442">
    <property type="entry name" value="Cytochrome c oxidase subunit I-like"/>
    <property type="match status" value="2"/>
</dbReference>
<reference evidence="2" key="1">
    <citation type="journal article" date="2020" name="Int. J. Syst. Evol. Microbiol.">
        <title>Aquipluma nitroreducens gen. nov. sp. nov., a novel facultatively anaerobic bacterium isolated from a freshwater lake.</title>
        <authorList>
            <person name="Watanabe M."/>
            <person name="Kojima H."/>
            <person name="Fukui M."/>
        </authorList>
    </citation>
    <scope>NUCLEOTIDE SEQUENCE</scope>
    <source>
        <strain evidence="2">MeG22</strain>
    </source>
</reference>
<dbReference type="Gene3D" id="1.20.210.10">
    <property type="entry name" value="Cytochrome c oxidase-like, subunit I domain"/>
    <property type="match status" value="2"/>
</dbReference>
<feature type="transmembrane region" description="Helical" evidence="1">
    <location>
        <begin position="148"/>
        <end position="171"/>
    </location>
</feature>
<dbReference type="RefSeq" id="WP_318348262.1">
    <property type="nucleotide sequence ID" value="NZ_AP018694.1"/>
</dbReference>
<protein>
    <recommendedName>
        <fullName evidence="4">Transmembrane protein</fullName>
    </recommendedName>
</protein>
<dbReference type="Proteomes" id="UP001193389">
    <property type="component" value="Chromosome"/>
</dbReference>
<feature type="transmembrane region" description="Helical" evidence="1">
    <location>
        <begin position="369"/>
        <end position="389"/>
    </location>
</feature>
<feature type="transmembrane region" description="Helical" evidence="1">
    <location>
        <begin position="85"/>
        <end position="106"/>
    </location>
</feature>
<gene>
    <name evidence="2" type="ORF">AQPE_4262</name>
</gene>
<dbReference type="EMBL" id="AP018694">
    <property type="protein sequence ID" value="BBE20071.1"/>
    <property type="molecule type" value="Genomic_DNA"/>
</dbReference>
<dbReference type="AlphaFoldDB" id="A0A5K7SEQ0"/>
<sequence>MNQIASQNAPSPKVVIPHYAFGGLTWLVVTLLIVFNPEAFTQHFFNPELLAITHLLVLGWITMIIFGALYQLLPVIMEVKLYSEPFAIASFILLGLGTILLAFSFWQFSFGAIMFVAATCVVVAVGFFVANVLFTAHSSTKKVIDRTFIITSVIWLLFTVLAGLALAINQVHPFLKTSQIELLKLHSHAGIVGWFIQLIIGVSSKLLPMFMVSHHVNTKKLSVAYYAINIGLIAGLVSLFLQMKFGIVMSAIIIVPGIFSYLSFIYEAYTKRVKKQLDIGMKQTAFSFLILVIPFFLIFTLLFNFEFLNNLTLPLSVAYGSAIVIGFITSLVMGQTYKTLPFIVWLKVYRGRIGKVVLPLPKDLYSEKVAIAQLWLFAAGFVLLLLGISTTIVNLLIMSGISLFLSAALYNFNLFKIIFHKPENK</sequence>
<evidence type="ECO:0000256" key="1">
    <source>
        <dbReference type="SAM" id="Phobius"/>
    </source>
</evidence>
<evidence type="ECO:0008006" key="4">
    <source>
        <dbReference type="Google" id="ProtNLM"/>
    </source>
</evidence>
<feature type="transmembrane region" description="Helical" evidence="1">
    <location>
        <begin position="191"/>
        <end position="211"/>
    </location>
</feature>
<keyword evidence="1" id="KW-0812">Transmembrane</keyword>
<organism evidence="2 3">
    <name type="scientific">Aquipluma nitroreducens</name>
    <dbReference type="NCBI Taxonomy" id="2010828"/>
    <lineage>
        <taxon>Bacteria</taxon>
        <taxon>Pseudomonadati</taxon>
        <taxon>Bacteroidota</taxon>
        <taxon>Bacteroidia</taxon>
        <taxon>Marinilabiliales</taxon>
        <taxon>Prolixibacteraceae</taxon>
        <taxon>Aquipluma</taxon>
    </lineage>
</organism>
<dbReference type="KEGG" id="anf:AQPE_4262"/>
<keyword evidence="1" id="KW-0472">Membrane</keyword>
<dbReference type="InterPro" id="IPR036927">
    <property type="entry name" value="Cyt_c_oxase-like_su1_sf"/>
</dbReference>
<keyword evidence="1" id="KW-1133">Transmembrane helix</keyword>
<feature type="transmembrane region" description="Helical" evidence="1">
    <location>
        <begin position="286"/>
        <end position="305"/>
    </location>
</feature>
<keyword evidence="3" id="KW-1185">Reference proteome</keyword>
<feature type="transmembrane region" description="Helical" evidence="1">
    <location>
        <begin position="112"/>
        <end position="136"/>
    </location>
</feature>
<feature type="transmembrane region" description="Helical" evidence="1">
    <location>
        <begin position="247"/>
        <end position="266"/>
    </location>
</feature>
<feature type="transmembrane region" description="Helical" evidence="1">
    <location>
        <begin position="49"/>
        <end position="73"/>
    </location>
</feature>
<evidence type="ECO:0000313" key="3">
    <source>
        <dbReference type="Proteomes" id="UP001193389"/>
    </source>
</evidence>
<feature type="transmembrane region" description="Helical" evidence="1">
    <location>
        <begin position="395"/>
        <end position="415"/>
    </location>
</feature>
<feature type="transmembrane region" description="Helical" evidence="1">
    <location>
        <begin position="16"/>
        <end position="37"/>
    </location>
</feature>
<proteinExistence type="predicted"/>
<name>A0A5K7SEQ0_9BACT</name>
<accession>A0A5K7SEQ0</accession>
<feature type="transmembrane region" description="Helical" evidence="1">
    <location>
        <begin position="317"/>
        <end position="348"/>
    </location>
</feature>